<dbReference type="EMBL" id="CP129968">
    <property type="protein sequence ID" value="WKK82403.1"/>
    <property type="molecule type" value="Genomic_DNA"/>
</dbReference>
<dbReference type="KEGG" id="marp:QYS47_10275"/>
<organism evidence="1">
    <name type="scientific">Marivirga arenosa</name>
    <dbReference type="NCBI Taxonomy" id="3059076"/>
    <lineage>
        <taxon>Bacteria</taxon>
        <taxon>Pseudomonadati</taxon>
        <taxon>Bacteroidota</taxon>
        <taxon>Cytophagia</taxon>
        <taxon>Cytophagales</taxon>
        <taxon>Marivirgaceae</taxon>
        <taxon>Marivirga</taxon>
    </lineage>
</organism>
<dbReference type="EC" id="2.7.1.170" evidence="1"/>
<dbReference type="GO" id="GO:0009254">
    <property type="term" value="P:peptidoglycan turnover"/>
    <property type="evidence" value="ECO:0007669"/>
    <property type="project" value="InterPro"/>
</dbReference>
<evidence type="ECO:0000313" key="1">
    <source>
        <dbReference type="EMBL" id="WKK82403.1"/>
    </source>
</evidence>
<dbReference type="Proteomes" id="UP001232019">
    <property type="component" value="Chromosome"/>
</dbReference>
<accession>A0AA49GDM9</accession>
<dbReference type="GO" id="GO:0016773">
    <property type="term" value="F:phosphotransferase activity, alcohol group as acceptor"/>
    <property type="evidence" value="ECO:0007669"/>
    <property type="project" value="InterPro"/>
</dbReference>
<dbReference type="PANTHER" id="PTHR30605">
    <property type="entry name" value="ANHYDRO-N-ACETYLMURAMIC ACID KINASE"/>
    <property type="match status" value="1"/>
</dbReference>
<dbReference type="GO" id="GO:0005524">
    <property type="term" value="F:ATP binding"/>
    <property type="evidence" value="ECO:0007669"/>
    <property type="project" value="InterPro"/>
</dbReference>
<dbReference type="InterPro" id="IPR043129">
    <property type="entry name" value="ATPase_NBD"/>
</dbReference>
<dbReference type="PANTHER" id="PTHR30605:SF0">
    <property type="entry name" value="ANHYDRO-N-ACETYLMURAMIC ACID KINASE"/>
    <property type="match status" value="1"/>
</dbReference>
<keyword evidence="1" id="KW-0418">Kinase</keyword>
<dbReference type="NCBIfam" id="NF007144">
    <property type="entry name" value="PRK09585.2-3"/>
    <property type="match status" value="1"/>
</dbReference>
<dbReference type="InterPro" id="IPR005338">
    <property type="entry name" value="Anhydro_N_Ac-Mur_kinase"/>
</dbReference>
<dbReference type="RefSeq" id="WP_302127955.1">
    <property type="nucleotide sequence ID" value="NZ_CP129968.2"/>
</dbReference>
<proteinExistence type="predicted"/>
<dbReference type="GO" id="GO:0006040">
    <property type="term" value="P:amino sugar metabolic process"/>
    <property type="evidence" value="ECO:0007669"/>
    <property type="project" value="InterPro"/>
</dbReference>
<dbReference type="AlphaFoldDB" id="A0AA49GDM9"/>
<gene>
    <name evidence="1" type="ORF">QYS47_10275</name>
</gene>
<dbReference type="Gene3D" id="3.30.420.40">
    <property type="match status" value="2"/>
</dbReference>
<dbReference type="GO" id="GO:0016301">
    <property type="term" value="F:kinase activity"/>
    <property type="evidence" value="ECO:0007669"/>
    <property type="project" value="UniProtKB-KW"/>
</dbReference>
<name>A0AA49GDM9_9BACT</name>
<protein>
    <submittedName>
        <fullName evidence="1">Anhydro-N-acetylmuramic acid kinase</fullName>
        <ecNumber evidence="1">2.7.1.170</ecNumber>
    </submittedName>
</protein>
<dbReference type="Pfam" id="PF03702">
    <property type="entry name" value="AnmK"/>
    <property type="match status" value="1"/>
</dbReference>
<reference evidence="1" key="1">
    <citation type="submission" date="2023-08" db="EMBL/GenBank/DDBJ databases">
        <title>Comparative genomics and taxonomic characterization of three novel marine species of genus Marivirga.</title>
        <authorList>
            <person name="Muhammad N."/>
            <person name="Kim S.-G."/>
        </authorList>
    </citation>
    <scope>NUCLEOTIDE SEQUENCE</scope>
    <source>
        <strain evidence="1">BKB1-2</strain>
    </source>
</reference>
<sequence>MHTYKVVGLMSGTSLDGLDIAFCQFDISDAGKWNWSIIDCETVGYPIELKNKLKNSIEMSALDLHYLDVELGKYFGDTVHSFINRNNHQVDFIASHGHTVFHDPANDLTVQIGNANFLHSITKLPVISDFRTLDIANGGQGAPLVPIGDQLLFSDYEICINLGGIANLSFEDSNGDRIAYDICICNILLNRLAQLKNLEFDKDGALAQKGELKKTLLNQWNSFSFLNQKPPKSLGIEQLEPEILSKIDSNRYSIEDMLATAVEHIAFQISKSVKQSKKEGAILFTGGGAFNQYLIKSLTEKLGSEYRIELTTTEIKNYKEALIFAFLGVLNVRNEYNTFSSVTGAHINSISGQKLGRF</sequence>
<keyword evidence="1" id="KW-0808">Transferase</keyword>
<dbReference type="SUPFAM" id="SSF53067">
    <property type="entry name" value="Actin-like ATPase domain"/>
    <property type="match status" value="1"/>
</dbReference>